<evidence type="ECO:0000256" key="1">
    <source>
        <dbReference type="SAM" id="MobiDB-lite"/>
    </source>
</evidence>
<accession>A0AAV7MG07</accession>
<keyword evidence="3" id="KW-1185">Reference proteome</keyword>
<feature type="compositionally biased region" description="Basic and acidic residues" evidence="1">
    <location>
        <begin position="45"/>
        <end position="55"/>
    </location>
</feature>
<feature type="region of interest" description="Disordered" evidence="1">
    <location>
        <begin position="14"/>
        <end position="66"/>
    </location>
</feature>
<dbReference type="Proteomes" id="UP001066276">
    <property type="component" value="Chromosome 10"/>
</dbReference>
<gene>
    <name evidence="2" type="ORF">NDU88_007523</name>
</gene>
<protein>
    <submittedName>
        <fullName evidence="2">Uncharacterized protein</fullName>
    </submittedName>
</protein>
<dbReference type="EMBL" id="JANPWB010000014">
    <property type="protein sequence ID" value="KAJ1102477.1"/>
    <property type="molecule type" value="Genomic_DNA"/>
</dbReference>
<evidence type="ECO:0000313" key="2">
    <source>
        <dbReference type="EMBL" id="KAJ1102477.1"/>
    </source>
</evidence>
<proteinExistence type="predicted"/>
<reference evidence="2" key="1">
    <citation type="journal article" date="2022" name="bioRxiv">
        <title>Sequencing and chromosome-scale assembly of the giantPleurodeles waltlgenome.</title>
        <authorList>
            <person name="Brown T."/>
            <person name="Elewa A."/>
            <person name="Iarovenko S."/>
            <person name="Subramanian E."/>
            <person name="Araus A.J."/>
            <person name="Petzold A."/>
            <person name="Susuki M."/>
            <person name="Suzuki K.-i.T."/>
            <person name="Hayashi T."/>
            <person name="Toyoda A."/>
            <person name="Oliveira C."/>
            <person name="Osipova E."/>
            <person name="Leigh N.D."/>
            <person name="Simon A."/>
            <person name="Yun M.H."/>
        </authorList>
    </citation>
    <scope>NUCLEOTIDE SEQUENCE</scope>
    <source>
        <strain evidence="2">20211129_DDA</strain>
        <tissue evidence="2">Liver</tissue>
    </source>
</reference>
<name>A0AAV7MG07_PLEWA</name>
<sequence>MHAHLGDVWIARSVYAHTPRGRVDSPSGDARTPRGCVDSPVGDARTPRGRVDSPVRRCTHTSGTCG</sequence>
<comment type="caution">
    <text evidence="2">The sequence shown here is derived from an EMBL/GenBank/DDBJ whole genome shotgun (WGS) entry which is preliminary data.</text>
</comment>
<dbReference type="AlphaFoldDB" id="A0AAV7MG07"/>
<organism evidence="2 3">
    <name type="scientific">Pleurodeles waltl</name>
    <name type="common">Iberian ribbed newt</name>
    <dbReference type="NCBI Taxonomy" id="8319"/>
    <lineage>
        <taxon>Eukaryota</taxon>
        <taxon>Metazoa</taxon>
        <taxon>Chordata</taxon>
        <taxon>Craniata</taxon>
        <taxon>Vertebrata</taxon>
        <taxon>Euteleostomi</taxon>
        <taxon>Amphibia</taxon>
        <taxon>Batrachia</taxon>
        <taxon>Caudata</taxon>
        <taxon>Salamandroidea</taxon>
        <taxon>Salamandridae</taxon>
        <taxon>Pleurodelinae</taxon>
        <taxon>Pleurodeles</taxon>
    </lineage>
</organism>
<evidence type="ECO:0000313" key="3">
    <source>
        <dbReference type="Proteomes" id="UP001066276"/>
    </source>
</evidence>